<proteinExistence type="predicted"/>
<evidence type="ECO:0000256" key="1">
    <source>
        <dbReference type="SAM" id="MobiDB-lite"/>
    </source>
</evidence>
<keyword evidence="3" id="KW-1185">Reference proteome</keyword>
<evidence type="ECO:0000313" key="2">
    <source>
        <dbReference type="EMBL" id="MFC7600956.1"/>
    </source>
</evidence>
<feature type="compositionally biased region" description="Basic and acidic residues" evidence="1">
    <location>
        <begin position="62"/>
        <end position="72"/>
    </location>
</feature>
<accession>A0ABW2SYN9</accession>
<comment type="caution">
    <text evidence="2">The sequence shown here is derived from an EMBL/GenBank/DDBJ whole genome shotgun (WGS) entry which is preliminary data.</text>
</comment>
<sequence>MASPGDAPDDERKRRAAGPQPAIEDLPQLQKTSFSEDLENGLPEASQAFKNSFNNPGGSTTSEHRLLREWPA</sequence>
<dbReference type="EMBL" id="JBHTEE010000001">
    <property type="protein sequence ID" value="MFC7600956.1"/>
    <property type="molecule type" value="Genomic_DNA"/>
</dbReference>
<evidence type="ECO:0000313" key="3">
    <source>
        <dbReference type="Proteomes" id="UP001596514"/>
    </source>
</evidence>
<dbReference type="RefSeq" id="WP_343978176.1">
    <property type="nucleotide sequence ID" value="NZ_BAAAGK010000161.1"/>
</dbReference>
<reference evidence="3" key="1">
    <citation type="journal article" date="2019" name="Int. J. Syst. Evol. Microbiol.">
        <title>The Global Catalogue of Microorganisms (GCM) 10K type strain sequencing project: providing services to taxonomists for standard genome sequencing and annotation.</title>
        <authorList>
            <consortium name="The Broad Institute Genomics Platform"/>
            <consortium name="The Broad Institute Genome Sequencing Center for Infectious Disease"/>
            <person name="Wu L."/>
            <person name="Ma J."/>
        </authorList>
    </citation>
    <scope>NUCLEOTIDE SEQUENCE [LARGE SCALE GENOMIC DNA]</scope>
    <source>
        <strain evidence="3">JCM 10083</strain>
    </source>
</reference>
<protein>
    <submittedName>
        <fullName evidence="2">Uncharacterized protein</fullName>
    </submittedName>
</protein>
<dbReference type="Proteomes" id="UP001596514">
    <property type="component" value="Unassembled WGS sequence"/>
</dbReference>
<feature type="region of interest" description="Disordered" evidence="1">
    <location>
        <begin position="1"/>
        <end position="72"/>
    </location>
</feature>
<gene>
    <name evidence="2" type="ORF">ACFQVD_12700</name>
</gene>
<feature type="compositionally biased region" description="Polar residues" evidence="1">
    <location>
        <begin position="48"/>
        <end position="61"/>
    </location>
</feature>
<name>A0ABW2SYN9_9ACTN</name>
<organism evidence="2 3">
    <name type="scientific">Streptosporangium amethystogenes subsp. fukuiense</name>
    <dbReference type="NCBI Taxonomy" id="698418"/>
    <lineage>
        <taxon>Bacteria</taxon>
        <taxon>Bacillati</taxon>
        <taxon>Actinomycetota</taxon>
        <taxon>Actinomycetes</taxon>
        <taxon>Streptosporangiales</taxon>
        <taxon>Streptosporangiaceae</taxon>
        <taxon>Streptosporangium</taxon>
    </lineage>
</organism>